<comment type="caution">
    <text evidence="2">The sequence shown here is derived from an EMBL/GenBank/DDBJ whole genome shotgun (WGS) entry which is preliminary data.</text>
</comment>
<accession>A0A5C8HQ01</accession>
<dbReference type="Proteomes" id="UP000321196">
    <property type="component" value="Unassembled WGS sequence"/>
</dbReference>
<dbReference type="RefSeq" id="WP_147826026.1">
    <property type="nucleotide sequence ID" value="NZ_VRSW01000002.1"/>
</dbReference>
<evidence type="ECO:0000313" key="2">
    <source>
        <dbReference type="EMBL" id="TXK04891.1"/>
    </source>
</evidence>
<proteinExistence type="predicted"/>
<evidence type="ECO:0000313" key="3">
    <source>
        <dbReference type="Proteomes" id="UP000321196"/>
    </source>
</evidence>
<sequence>MKRMRPNQSDETLPVTWGEAVAEIVDGIAATRAADATATRAKLEGRPWRVYSRAHLLDALHDRLALHDTDQVEAQIARFARMRRWAALKARWHWWRKTRKERGADRPIATQAEELHWLLTRTRRNERGLLTANLAVEELARFAALVELGHRAEYLSADETTDAYTVLATALREYCTSWAAFAHDYSVGLWARRAQLDRRLEREQDERLAATTQALMNDGGAWSGIAWNITLPPSTGRFFDALAEPGGAERHWRGPRGGWQQRINDELTARGATPRGLPAPPS</sequence>
<gene>
    <name evidence="2" type="ORF">FVP60_09005</name>
</gene>
<name>A0A5C8HQ01_9MICO</name>
<dbReference type="AlphaFoldDB" id="A0A5C8HQ01"/>
<organism evidence="2 3">
    <name type="scientific">Microbacterium mitrae</name>
    <dbReference type="NCBI Taxonomy" id="664640"/>
    <lineage>
        <taxon>Bacteria</taxon>
        <taxon>Bacillati</taxon>
        <taxon>Actinomycetota</taxon>
        <taxon>Actinomycetes</taxon>
        <taxon>Micrococcales</taxon>
        <taxon>Microbacteriaceae</taxon>
        <taxon>Microbacterium</taxon>
    </lineage>
</organism>
<dbReference type="Pfam" id="PF06889">
    <property type="entry name" value="DUF1266"/>
    <property type="match status" value="1"/>
</dbReference>
<keyword evidence="3" id="KW-1185">Reference proteome</keyword>
<reference evidence="2 3" key="1">
    <citation type="submission" date="2019-08" db="EMBL/GenBank/DDBJ databases">
        <authorList>
            <person name="Dong K."/>
        </authorList>
    </citation>
    <scope>NUCLEOTIDE SEQUENCE [LARGE SCALE GENOMIC DNA]</scope>
    <source>
        <strain evidence="2 3">M4-8</strain>
    </source>
</reference>
<dbReference type="InterPro" id="IPR009677">
    <property type="entry name" value="DUF1266"/>
</dbReference>
<evidence type="ECO:0000259" key="1">
    <source>
        <dbReference type="Pfam" id="PF06889"/>
    </source>
</evidence>
<dbReference type="EMBL" id="VRSW01000002">
    <property type="protein sequence ID" value="TXK04891.1"/>
    <property type="molecule type" value="Genomic_DNA"/>
</dbReference>
<feature type="domain" description="DUF1266" evidence="1">
    <location>
        <begin position="47"/>
        <end position="227"/>
    </location>
</feature>
<protein>
    <submittedName>
        <fullName evidence="2">DUF1266 domain-containing protein</fullName>
    </submittedName>
</protein>